<evidence type="ECO:0000313" key="15">
    <source>
        <dbReference type="EMBL" id="KAG6454128.1"/>
    </source>
</evidence>
<dbReference type="SMART" id="SM00595">
    <property type="entry name" value="MADF"/>
    <property type="match status" value="1"/>
</dbReference>
<dbReference type="Pfam" id="PF26217">
    <property type="entry name" value="GDPGP1_N"/>
    <property type="match status" value="1"/>
</dbReference>
<keyword evidence="10" id="KW-0548">Nucleotidyltransferase</keyword>
<evidence type="ECO:0000256" key="11">
    <source>
        <dbReference type="ARBA" id="ARBA00022741"/>
    </source>
</evidence>
<comment type="similarity">
    <text evidence="4">Belongs to the GDPGP1 family.</text>
</comment>
<dbReference type="GO" id="GO:0000166">
    <property type="term" value="F:nucleotide binding"/>
    <property type="evidence" value="ECO:0007669"/>
    <property type="project" value="UniProtKB-KW"/>
</dbReference>
<dbReference type="InterPro" id="IPR058865">
    <property type="entry name" value="GDPGP1_C"/>
</dbReference>
<keyword evidence="7" id="KW-0963">Cytoplasm</keyword>
<evidence type="ECO:0000256" key="3">
    <source>
        <dbReference type="ARBA" id="ARBA00004496"/>
    </source>
</evidence>
<keyword evidence="12" id="KW-0378">Hydrolase</keyword>
<name>A0A922CQI5_MANSE</name>
<evidence type="ECO:0000256" key="5">
    <source>
        <dbReference type="ARBA" id="ARBA00012507"/>
    </source>
</evidence>
<dbReference type="InterPro" id="IPR058866">
    <property type="entry name" value="GDPGP1_N"/>
</dbReference>
<dbReference type="EMBL" id="JH668458">
    <property type="protein sequence ID" value="KAG6454128.1"/>
    <property type="molecule type" value="Genomic_DNA"/>
</dbReference>
<dbReference type="GO" id="GO:0005085">
    <property type="term" value="F:guanyl-nucleotide exchange factor activity"/>
    <property type="evidence" value="ECO:0007669"/>
    <property type="project" value="UniProtKB-KW"/>
</dbReference>
<evidence type="ECO:0000256" key="4">
    <source>
        <dbReference type="ARBA" id="ARBA00006451"/>
    </source>
</evidence>
<dbReference type="InterPro" id="IPR026506">
    <property type="entry name" value="GDPGP"/>
</dbReference>
<evidence type="ECO:0000256" key="7">
    <source>
        <dbReference type="ARBA" id="ARBA00022490"/>
    </source>
</evidence>
<feature type="region of interest" description="Disordered" evidence="13">
    <location>
        <begin position="118"/>
        <end position="149"/>
    </location>
</feature>
<dbReference type="Pfam" id="PF26216">
    <property type="entry name" value="GDPGP1_C"/>
    <property type="match status" value="1"/>
</dbReference>
<proteinExistence type="inferred from homology"/>
<keyword evidence="9" id="KW-0808">Transferase</keyword>
<evidence type="ECO:0000256" key="1">
    <source>
        <dbReference type="ARBA" id="ARBA00000063"/>
    </source>
</evidence>
<dbReference type="PROSITE" id="PS51029">
    <property type="entry name" value="MADF"/>
    <property type="match status" value="1"/>
</dbReference>
<accession>A0A922CQI5</accession>
<dbReference type="GO" id="GO:0016787">
    <property type="term" value="F:hydrolase activity"/>
    <property type="evidence" value="ECO:0007669"/>
    <property type="project" value="UniProtKB-KW"/>
</dbReference>
<dbReference type="InterPro" id="IPR006578">
    <property type="entry name" value="MADF-dom"/>
</dbReference>
<dbReference type="GO" id="GO:0006006">
    <property type="term" value="P:glucose metabolic process"/>
    <property type="evidence" value="ECO:0007669"/>
    <property type="project" value="TreeGrafter"/>
</dbReference>
<keyword evidence="11" id="KW-0547">Nucleotide-binding</keyword>
<evidence type="ECO:0000256" key="13">
    <source>
        <dbReference type="SAM" id="MobiDB-lite"/>
    </source>
</evidence>
<evidence type="ECO:0000256" key="6">
    <source>
        <dbReference type="ARBA" id="ARBA00018857"/>
    </source>
</evidence>
<comment type="function">
    <text evidence="2">Specific and highly efficient GDP-D-glucose phosphorylase regulating the levels of GDP-D-glucose in cells.</text>
</comment>
<keyword evidence="16" id="KW-1185">Reference proteome</keyword>
<keyword evidence="8" id="KW-0344">Guanine-nucleotide releasing factor</keyword>
<reference evidence="15" key="2">
    <citation type="submission" date="2020-12" db="EMBL/GenBank/DDBJ databases">
        <authorList>
            <person name="Kanost M."/>
        </authorList>
    </citation>
    <scope>NUCLEOTIDE SEQUENCE</scope>
</reference>
<evidence type="ECO:0000256" key="10">
    <source>
        <dbReference type="ARBA" id="ARBA00022695"/>
    </source>
</evidence>
<dbReference type="GO" id="GO:0005737">
    <property type="term" value="C:cytoplasm"/>
    <property type="evidence" value="ECO:0007669"/>
    <property type="project" value="UniProtKB-SubCell"/>
</dbReference>
<protein>
    <recommendedName>
        <fullName evidence="6">GDP-D-glucose phosphorylase 1</fullName>
        <ecNumber evidence="5">2.7.7.78</ecNumber>
    </recommendedName>
</protein>
<evidence type="ECO:0000259" key="14">
    <source>
        <dbReference type="PROSITE" id="PS51029"/>
    </source>
</evidence>
<evidence type="ECO:0000256" key="8">
    <source>
        <dbReference type="ARBA" id="ARBA00022658"/>
    </source>
</evidence>
<comment type="subcellular location">
    <subcellularLocation>
        <location evidence="3">Cytoplasm</location>
    </subcellularLocation>
</comment>
<evidence type="ECO:0000256" key="9">
    <source>
        <dbReference type="ARBA" id="ARBA00022679"/>
    </source>
</evidence>
<dbReference type="Pfam" id="PF10545">
    <property type="entry name" value="MADF_DNA_bdg"/>
    <property type="match status" value="1"/>
</dbReference>
<feature type="domain" description="MADF" evidence="14">
    <location>
        <begin position="19"/>
        <end position="112"/>
    </location>
</feature>
<gene>
    <name evidence="15" type="ORF">O3G_MSEX008537</name>
</gene>
<dbReference type="AlphaFoldDB" id="A0A922CQI5"/>
<evidence type="ECO:0000256" key="2">
    <source>
        <dbReference type="ARBA" id="ARBA00003049"/>
    </source>
</evidence>
<organism evidence="15 16">
    <name type="scientific">Manduca sexta</name>
    <name type="common">Tobacco hawkmoth</name>
    <name type="synonym">Tobacco hornworm</name>
    <dbReference type="NCBI Taxonomy" id="7130"/>
    <lineage>
        <taxon>Eukaryota</taxon>
        <taxon>Metazoa</taxon>
        <taxon>Ecdysozoa</taxon>
        <taxon>Arthropoda</taxon>
        <taxon>Hexapoda</taxon>
        <taxon>Insecta</taxon>
        <taxon>Pterygota</taxon>
        <taxon>Neoptera</taxon>
        <taxon>Endopterygota</taxon>
        <taxon>Lepidoptera</taxon>
        <taxon>Glossata</taxon>
        <taxon>Ditrysia</taxon>
        <taxon>Bombycoidea</taxon>
        <taxon>Sphingidae</taxon>
        <taxon>Sphinginae</taxon>
        <taxon>Sphingini</taxon>
        <taxon>Manduca</taxon>
    </lineage>
</organism>
<comment type="catalytic activity">
    <reaction evidence="1">
        <text>GDP-alpha-D-glucose + phosphate = alpha-D-glucose 1-phosphate + GDP + H(+)</text>
        <dbReference type="Rhea" id="RHEA:30387"/>
        <dbReference type="ChEBI" id="CHEBI:15378"/>
        <dbReference type="ChEBI" id="CHEBI:43474"/>
        <dbReference type="ChEBI" id="CHEBI:58189"/>
        <dbReference type="ChEBI" id="CHEBI:58601"/>
        <dbReference type="ChEBI" id="CHEBI:62230"/>
        <dbReference type="EC" id="2.7.7.78"/>
    </reaction>
</comment>
<dbReference type="GO" id="GO:0080048">
    <property type="term" value="F:GDP-D-glucose phosphorylase activity"/>
    <property type="evidence" value="ECO:0007669"/>
    <property type="project" value="UniProtKB-EC"/>
</dbReference>
<comment type="caution">
    <text evidence="15">The sequence shown here is derived from an EMBL/GenBank/DDBJ whole genome shotgun (WGS) entry which is preliminary data.</text>
</comment>
<dbReference type="PANTHER" id="PTHR20884">
    <property type="entry name" value="GDP-D-GLUCOSE PHOSPHORYLASE 1"/>
    <property type="match status" value="1"/>
</dbReference>
<dbReference type="Proteomes" id="UP000791440">
    <property type="component" value="Unassembled WGS sequence"/>
</dbReference>
<evidence type="ECO:0000256" key="12">
    <source>
        <dbReference type="ARBA" id="ARBA00022801"/>
    </source>
</evidence>
<dbReference type="PANTHER" id="PTHR20884:SF8">
    <property type="entry name" value="GDP-D-GLUCOSE PHOSPHORYLASE 1"/>
    <property type="match status" value="1"/>
</dbReference>
<dbReference type="EC" id="2.7.7.78" evidence="5"/>
<reference evidence="15" key="1">
    <citation type="journal article" date="2016" name="Insect Biochem. Mol. Biol.">
        <title>Multifaceted biological insights from a draft genome sequence of the tobacco hornworm moth, Manduca sexta.</title>
        <authorList>
            <person name="Kanost M.R."/>
            <person name="Arrese E.L."/>
            <person name="Cao X."/>
            <person name="Chen Y.R."/>
            <person name="Chellapilla S."/>
            <person name="Goldsmith M.R."/>
            <person name="Grosse-Wilde E."/>
            <person name="Heckel D.G."/>
            <person name="Herndon N."/>
            <person name="Jiang H."/>
            <person name="Papanicolaou A."/>
            <person name="Qu J."/>
            <person name="Soulages J.L."/>
            <person name="Vogel H."/>
            <person name="Walters J."/>
            <person name="Waterhouse R.M."/>
            <person name="Ahn S.J."/>
            <person name="Almeida F.C."/>
            <person name="An C."/>
            <person name="Aqrawi P."/>
            <person name="Bretschneider A."/>
            <person name="Bryant W.B."/>
            <person name="Bucks S."/>
            <person name="Chao H."/>
            <person name="Chevignon G."/>
            <person name="Christen J.M."/>
            <person name="Clarke D.F."/>
            <person name="Dittmer N.T."/>
            <person name="Ferguson L.C.F."/>
            <person name="Garavelou S."/>
            <person name="Gordon K.H.J."/>
            <person name="Gunaratna R.T."/>
            <person name="Han Y."/>
            <person name="Hauser F."/>
            <person name="He Y."/>
            <person name="Heidel-Fischer H."/>
            <person name="Hirsh A."/>
            <person name="Hu Y."/>
            <person name="Jiang H."/>
            <person name="Kalra D."/>
            <person name="Klinner C."/>
            <person name="Konig C."/>
            <person name="Kovar C."/>
            <person name="Kroll A.R."/>
            <person name="Kuwar S.S."/>
            <person name="Lee S.L."/>
            <person name="Lehman R."/>
            <person name="Li K."/>
            <person name="Li Z."/>
            <person name="Liang H."/>
            <person name="Lovelace S."/>
            <person name="Lu Z."/>
            <person name="Mansfield J.H."/>
            <person name="McCulloch K.J."/>
            <person name="Mathew T."/>
            <person name="Morton B."/>
            <person name="Muzny D.M."/>
            <person name="Neunemann D."/>
            <person name="Ongeri F."/>
            <person name="Pauchet Y."/>
            <person name="Pu L.L."/>
            <person name="Pyrousis I."/>
            <person name="Rao X.J."/>
            <person name="Redding A."/>
            <person name="Roesel C."/>
            <person name="Sanchez-Gracia A."/>
            <person name="Schaack S."/>
            <person name="Shukla A."/>
            <person name="Tetreau G."/>
            <person name="Wang Y."/>
            <person name="Xiong G.H."/>
            <person name="Traut W."/>
            <person name="Walsh T.K."/>
            <person name="Worley K.C."/>
            <person name="Wu D."/>
            <person name="Wu W."/>
            <person name="Wu Y.Q."/>
            <person name="Zhang X."/>
            <person name="Zou Z."/>
            <person name="Zucker H."/>
            <person name="Briscoe A.D."/>
            <person name="Burmester T."/>
            <person name="Clem R.J."/>
            <person name="Feyereisen R."/>
            <person name="Grimmelikhuijzen C.J.P."/>
            <person name="Hamodrakas S.J."/>
            <person name="Hansson B.S."/>
            <person name="Huguet E."/>
            <person name="Jermiin L.S."/>
            <person name="Lan Q."/>
            <person name="Lehman H.K."/>
            <person name="Lorenzen M."/>
            <person name="Merzendorfer H."/>
            <person name="Michalopoulos I."/>
            <person name="Morton D.B."/>
            <person name="Muthukrishnan S."/>
            <person name="Oakeshott J.G."/>
            <person name="Palmer W."/>
            <person name="Park Y."/>
            <person name="Passarelli A.L."/>
            <person name="Rozas J."/>
            <person name="Schwartz L.M."/>
            <person name="Smith W."/>
            <person name="Southgate A."/>
            <person name="Vilcinskas A."/>
            <person name="Vogt R."/>
            <person name="Wang P."/>
            <person name="Werren J."/>
            <person name="Yu X.Q."/>
            <person name="Zhou J.J."/>
            <person name="Brown S.J."/>
            <person name="Scherer S.E."/>
            <person name="Richards S."/>
            <person name="Blissard G.W."/>
        </authorList>
    </citation>
    <scope>NUCLEOTIDE SEQUENCE</scope>
</reference>
<evidence type="ECO:0000313" key="16">
    <source>
        <dbReference type="Proteomes" id="UP000791440"/>
    </source>
</evidence>
<sequence>MISDFAKEKVFWTRKMNLKLVKFIESRPNIWNPKHPKYTSVAVRDQTYAEFASEYGNEFTWQAVKDRWTNIRSTFANYLRKINHSRQKGDAEPYKVNWHLWEACSFLLKINRKSNNLDNHEEQNVNETDETTDRKEEISDEEFSDDNSNSLNSSCVNVAKNLASVFRGVQNDAFGLNNTKTGHVGQVVAKKLSQMNSYDAAQLNPERGTNRRIPEQINNIRQEFDENKFNFTKISSKEILFSLCEDDDQDTHLLVINVSPISRYHSLLCPSVNKKLPQVVTHESLQLAVNVVLIAQDRNVRIGFNSLCAMASVNHLHYHLFVEKFTLPIESMEWKHFEGPVYCLNENYPVPAFCFEVDQKSSHKMCKEIFKLLQYFLHNSIAHNILITTRCFAKNDGSAQVLIFPRKGTIGVKQLTAFNVAVCELSGWFPVYDEQAFSTLTAEDLEPELKKWKLENFDKLCDEIKGLY</sequence>